<dbReference type="NCBIfam" id="TIGR00797">
    <property type="entry name" value="matE"/>
    <property type="match status" value="1"/>
</dbReference>
<sequence>MNLSTPSQMHQNWNRRMLTLALPIILANLVQPILSLVDTMVAGHLPGSWYLGGVALSGVLFNFLFWSFSFLRMATTGLVAQAWGGGDALLMRTHLLRALLIAIASGVLIVVLQGPIIEIGLSLLGGSEAVYNSAVTYASARIWSAPATLGNFVVLGYLLGRQQVVVSLVLQVGLNVVNVAVTVTLVFGLGWGVAGIGAGTAIAEWAVFVAGLLLIRRHGAGAPLAWRDLLDKTAFRNLVAVNRDIFLRSFFLLVCFGWFARSGALEGDAILAANAVLLNLHQLTSYGLDGFAHATETLVGAAVGARRRSALRQVIKAAFLWSGLVALLFSLCYALAGSSIVFLLTNQEDIRTVAVRFLPYVVVLPLVSVTSFMLDGVFIGAMRTRELRNSMVVSTAVFLATAYVFQQFWGNHGLWMALMVLMVIRAVTLGSRLNRIFAGL</sequence>
<dbReference type="EMBL" id="JENY01000035">
    <property type="protein sequence ID" value="EXL01979.1"/>
    <property type="molecule type" value="Genomic_DNA"/>
</dbReference>
<proteinExistence type="inferred from homology"/>
<dbReference type="PANTHER" id="PTHR43298:SF2">
    <property type="entry name" value="FMN_FAD EXPORTER YEEO-RELATED"/>
    <property type="match status" value="1"/>
</dbReference>
<dbReference type="InterPro" id="IPR050222">
    <property type="entry name" value="MATE_MdtK"/>
</dbReference>
<protein>
    <submittedName>
        <fullName evidence="8">Multidrug transporter MatE</fullName>
    </submittedName>
</protein>
<keyword evidence="3" id="KW-0813">Transport</keyword>
<feature type="transmembrane region" description="Helical" evidence="7">
    <location>
        <begin position="48"/>
        <end position="74"/>
    </location>
</feature>
<dbReference type="Proteomes" id="UP000019849">
    <property type="component" value="Unassembled WGS sequence"/>
</dbReference>
<evidence type="ECO:0000256" key="2">
    <source>
        <dbReference type="ARBA" id="ARBA00010199"/>
    </source>
</evidence>
<evidence type="ECO:0000313" key="8">
    <source>
        <dbReference type="EMBL" id="EXL01979.1"/>
    </source>
</evidence>
<evidence type="ECO:0000256" key="5">
    <source>
        <dbReference type="ARBA" id="ARBA00022989"/>
    </source>
</evidence>
<dbReference type="HOGENOM" id="CLU_012893_16_0_5"/>
<gene>
    <name evidence="8" type="ORF">BG36_16205</name>
</gene>
<feature type="transmembrane region" description="Helical" evidence="7">
    <location>
        <begin position="95"/>
        <end position="117"/>
    </location>
</feature>
<name>A0A011SS58_9HYPH</name>
<dbReference type="GO" id="GO:0042910">
    <property type="term" value="F:xenobiotic transmembrane transporter activity"/>
    <property type="evidence" value="ECO:0007669"/>
    <property type="project" value="InterPro"/>
</dbReference>
<reference evidence="8 9" key="1">
    <citation type="submission" date="2014-02" db="EMBL/GenBank/DDBJ databases">
        <title>Aquamicrobium defluvii Genome sequencing.</title>
        <authorList>
            <person name="Wang X."/>
        </authorList>
    </citation>
    <scope>NUCLEOTIDE SEQUENCE [LARGE SCALE GENOMIC DNA]</scope>
    <source>
        <strain evidence="8 9">W13Z1</strain>
    </source>
</reference>
<dbReference type="STRING" id="69279.BG36_16205"/>
<dbReference type="InterPro" id="IPR044644">
    <property type="entry name" value="DinF-like"/>
</dbReference>
<feature type="transmembrane region" description="Helical" evidence="7">
    <location>
        <begin position="193"/>
        <end position="215"/>
    </location>
</feature>
<feature type="transmembrane region" description="Helical" evidence="7">
    <location>
        <begin position="317"/>
        <end position="345"/>
    </location>
</feature>
<feature type="transmembrane region" description="Helical" evidence="7">
    <location>
        <begin position="165"/>
        <end position="187"/>
    </location>
</feature>
<dbReference type="GO" id="GO:0015297">
    <property type="term" value="F:antiporter activity"/>
    <property type="evidence" value="ECO:0007669"/>
    <property type="project" value="InterPro"/>
</dbReference>
<dbReference type="PANTHER" id="PTHR43298">
    <property type="entry name" value="MULTIDRUG RESISTANCE PROTEIN NORM-RELATED"/>
    <property type="match status" value="1"/>
</dbReference>
<feature type="transmembrane region" description="Helical" evidence="7">
    <location>
        <begin position="415"/>
        <end position="433"/>
    </location>
</feature>
<keyword evidence="6 7" id="KW-0472">Membrane</keyword>
<comment type="subcellular location">
    <subcellularLocation>
        <location evidence="1">Membrane</location>
        <topology evidence="1">Multi-pass membrane protein</topology>
    </subcellularLocation>
</comment>
<evidence type="ECO:0000256" key="1">
    <source>
        <dbReference type="ARBA" id="ARBA00004141"/>
    </source>
</evidence>
<evidence type="ECO:0000256" key="6">
    <source>
        <dbReference type="ARBA" id="ARBA00023136"/>
    </source>
</evidence>
<keyword evidence="4 7" id="KW-0812">Transmembrane</keyword>
<dbReference type="AlphaFoldDB" id="A0A011SS58"/>
<dbReference type="RefSeq" id="WP_035031965.1">
    <property type="nucleotide sequence ID" value="NZ_KK073907.1"/>
</dbReference>
<feature type="transmembrane region" description="Helical" evidence="7">
    <location>
        <begin position="357"/>
        <end position="379"/>
    </location>
</feature>
<dbReference type="Pfam" id="PF01554">
    <property type="entry name" value="MatE"/>
    <property type="match status" value="2"/>
</dbReference>
<dbReference type="eggNOG" id="COG0534">
    <property type="taxonomic scope" value="Bacteria"/>
</dbReference>
<evidence type="ECO:0000256" key="3">
    <source>
        <dbReference type="ARBA" id="ARBA00022448"/>
    </source>
</evidence>
<dbReference type="CDD" id="cd13136">
    <property type="entry name" value="MATE_DinF_like"/>
    <property type="match status" value="1"/>
</dbReference>
<evidence type="ECO:0000313" key="9">
    <source>
        <dbReference type="Proteomes" id="UP000019849"/>
    </source>
</evidence>
<evidence type="ECO:0000256" key="4">
    <source>
        <dbReference type="ARBA" id="ARBA00022692"/>
    </source>
</evidence>
<feature type="transmembrane region" description="Helical" evidence="7">
    <location>
        <begin position="391"/>
        <end position="409"/>
    </location>
</feature>
<dbReference type="PATRIC" id="fig|69279.3.peg.4302"/>
<evidence type="ECO:0000256" key="7">
    <source>
        <dbReference type="SAM" id="Phobius"/>
    </source>
</evidence>
<accession>A0A011SS58</accession>
<comment type="similarity">
    <text evidence="2">Belongs to the multi antimicrobial extrusion (MATE) (TC 2.A.66.1) family.</text>
</comment>
<feature type="transmembrane region" description="Helical" evidence="7">
    <location>
        <begin position="137"/>
        <end position="158"/>
    </location>
</feature>
<comment type="caution">
    <text evidence="8">The sequence shown here is derived from an EMBL/GenBank/DDBJ whole genome shotgun (WGS) entry which is preliminary data.</text>
</comment>
<dbReference type="GO" id="GO:0005886">
    <property type="term" value="C:plasma membrane"/>
    <property type="evidence" value="ECO:0007669"/>
    <property type="project" value="TreeGrafter"/>
</dbReference>
<dbReference type="InterPro" id="IPR002528">
    <property type="entry name" value="MATE_fam"/>
</dbReference>
<organism evidence="8 9">
    <name type="scientific">Aquamicrobium defluvii</name>
    <dbReference type="NCBI Taxonomy" id="69279"/>
    <lineage>
        <taxon>Bacteria</taxon>
        <taxon>Pseudomonadati</taxon>
        <taxon>Pseudomonadota</taxon>
        <taxon>Alphaproteobacteria</taxon>
        <taxon>Hyphomicrobiales</taxon>
        <taxon>Phyllobacteriaceae</taxon>
        <taxon>Aquamicrobium</taxon>
    </lineage>
</organism>
<keyword evidence="5 7" id="KW-1133">Transmembrane helix</keyword>